<dbReference type="Proteomes" id="UP000318081">
    <property type="component" value="Chromosome"/>
</dbReference>
<accession>A0ABX5Y4S3</accession>
<protein>
    <submittedName>
        <fullName evidence="2">Unsaturated rhamnogalacturonyl hydrolase YteR</fullName>
        <ecNumber evidence="2">3.2.1.172</ecNumber>
    </submittedName>
</protein>
<dbReference type="Gene3D" id="1.50.10.10">
    <property type="match status" value="1"/>
</dbReference>
<keyword evidence="3" id="KW-1185">Reference proteome</keyword>
<evidence type="ECO:0000313" key="3">
    <source>
        <dbReference type="Proteomes" id="UP000318081"/>
    </source>
</evidence>
<dbReference type="InterPro" id="IPR010905">
    <property type="entry name" value="Glyco_hydro_88"/>
</dbReference>
<evidence type="ECO:0000256" key="1">
    <source>
        <dbReference type="ARBA" id="ARBA00022801"/>
    </source>
</evidence>
<dbReference type="InterPro" id="IPR008928">
    <property type="entry name" value="6-hairpin_glycosidase_sf"/>
</dbReference>
<name>A0ABX5Y4S3_9BACT</name>
<dbReference type="SUPFAM" id="SSF48208">
    <property type="entry name" value="Six-hairpin glycosidases"/>
    <property type="match status" value="1"/>
</dbReference>
<dbReference type="EMBL" id="CP036432">
    <property type="protein sequence ID" value="QDV88787.1"/>
    <property type="molecule type" value="Genomic_DNA"/>
</dbReference>
<dbReference type="EC" id="3.2.1.172" evidence="2"/>
<dbReference type="PANTHER" id="PTHR33886">
    <property type="entry name" value="UNSATURATED RHAMNOGALACTURONAN HYDROLASE (EUROFUNG)"/>
    <property type="match status" value="1"/>
</dbReference>
<keyword evidence="1 2" id="KW-0378">Hydrolase</keyword>
<reference evidence="2 3" key="1">
    <citation type="submission" date="2019-02" db="EMBL/GenBank/DDBJ databases">
        <title>Deep-cultivation of Planctomycetes and their phenomic and genomic characterization uncovers novel biology.</title>
        <authorList>
            <person name="Wiegand S."/>
            <person name="Jogler M."/>
            <person name="Boedeker C."/>
            <person name="Pinto D."/>
            <person name="Vollmers J."/>
            <person name="Rivas-Marin E."/>
            <person name="Kohn T."/>
            <person name="Peeters S.H."/>
            <person name="Heuer A."/>
            <person name="Rast P."/>
            <person name="Oberbeckmann S."/>
            <person name="Bunk B."/>
            <person name="Jeske O."/>
            <person name="Meyerdierks A."/>
            <person name="Storesund J.E."/>
            <person name="Kallscheuer N."/>
            <person name="Luecker S."/>
            <person name="Lage O.M."/>
            <person name="Pohl T."/>
            <person name="Merkel B.J."/>
            <person name="Hornburger P."/>
            <person name="Mueller R.-W."/>
            <person name="Bruemmer F."/>
            <person name="Labrenz M."/>
            <person name="Spormann A.M."/>
            <person name="Op den Camp H."/>
            <person name="Overmann J."/>
            <person name="Amann R."/>
            <person name="Jetten M.S.M."/>
            <person name="Mascher T."/>
            <person name="Medema M.H."/>
            <person name="Devos D.P."/>
            <person name="Kaster A.-K."/>
            <person name="Ovreas L."/>
            <person name="Rohde M."/>
            <person name="Galperin M.Y."/>
            <person name="Jogler C."/>
        </authorList>
    </citation>
    <scope>NUCLEOTIDE SEQUENCE [LARGE SCALE GENOMIC DNA]</scope>
    <source>
        <strain evidence="2 3">TBK1r</strain>
    </source>
</reference>
<sequence length="598" mass="65889">MQTVQFLLAYLPRSTMNLHLLRTATAIAFCVLLGSTVRGESPAANTLDETISQYPLSGVVRSAIGVTRGDTPIPCLLSAESLDANSKKFHILLIGGLDGDLASVRLALQSMASFQKDPTLSRRFTVSCVPCARPDDLGREGIDALSFPPSGNAYNQPDNDVAHYLWRWIGMHAPDLVIDLRGDEGDEWVYPNQPAKLLETIRPHGLKISDRMAKPDSLVSALSRHKPAGTGSIPALQTGSRQAIDLITASLDRPSVSLPHSHAQNEIKRRLARSPLEIAQELSMVYGHQLDSVQYIPALAVIGRMRVGELTDDPQPLRDAIKLGEPYRSERKESLPARSSGSTLSGHLVFSQLARRTGDKRWTRLAKKAADDGFDADGQPKVSMPFHNEMSDAVFMGCAILAEVGALTADAKYFDQCLRHLQFMQTLCLRDDGLYRHSPLNEAAWGRGNGFPALGMALSLSAIPEDTQAHRVFLDSYRDHLQALKQHQDPTGAWHQVIDREESYREFTSTCMITFAIVRGLRRGWLDPQEWAPVVEKSWSAIKSRIGSGGQLVDVCTGTGKQKTVRDYYDRTAILGRDDRGGAMALLVATEIAFWEKN</sequence>
<evidence type="ECO:0000313" key="2">
    <source>
        <dbReference type="EMBL" id="QDV88787.1"/>
    </source>
</evidence>
<keyword evidence="2" id="KW-0326">Glycosidase</keyword>
<dbReference type="PANTHER" id="PTHR33886:SF8">
    <property type="entry name" value="UNSATURATED RHAMNOGALACTURONAN HYDROLASE (EUROFUNG)"/>
    <property type="match status" value="1"/>
</dbReference>
<proteinExistence type="predicted"/>
<organism evidence="2 3">
    <name type="scientific">Stieleria magnilauensis</name>
    <dbReference type="NCBI Taxonomy" id="2527963"/>
    <lineage>
        <taxon>Bacteria</taxon>
        <taxon>Pseudomonadati</taxon>
        <taxon>Planctomycetota</taxon>
        <taxon>Planctomycetia</taxon>
        <taxon>Pirellulales</taxon>
        <taxon>Pirellulaceae</taxon>
        <taxon>Stieleria</taxon>
    </lineage>
</organism>
<gene>
    <name evidence="2" type="primary">yteR</name>
    <name evidence="2" type="ORF">TBK1r_78220</name>
</gene>
<dbReference type="InterPro" id="IPR052043">
    <property type="entry name" value="PolySaccharide_Degr_Enz"/>
</dbReference>
<dbReference type="GO" id="GO:0102211">
    <property type="term" value="F:unsaturated rhamnogalacturonyl hydrolase activity"/>
    <property type="evidence" value="ECO:0007669"/>
    <property type="project" value="UniProtKB-EC"/>
</dbReference>
<dbReference type="InterPro" id="IPR012341">
    <property type="entry name" value="6hp_glycosidase-like_sf"/>
</dbReference>
<dbReference type="Pfam" id="PF07470">
    <property type="entry name" value="Glyco_hydro_88"/>
    <property type="match status" value="1"/>
</dbReference>